<sequence length="433" mass="48233">MTVICPPTIYLPPIAKIASFSAAQLLDALTYLRSLYQPEVRGSRRKHVRAPEVRETRKFHLRHEFDSEVHVIRSDAFERSYAMRWLTALIVQLEIWQELLHSGDMSLHNVVKPEPTFAHTEALFTQAASLIAICAGFAATGTITRNFTFGSIDGQRRVAAQLTEIPLDNNDYGSVGAQTWGGSCVLAEMIVEDPEQFGLDLSFGDAESRRFNVLELGAGTGLVSLVVAKLLHILPSFDNREVSVVATDFYPSVLANLGSNISVNFPPTSDVIPSTHSITTHFLDWSSFSTTASPRPSSLSYPFDVVFGADIIYEPEHAVWIKDCLKQLLRRRSERTLSPAAFHLVIPLRPTHTFESSTVESVFLKACDVDPNGDADLVILSKESITCDAHGDYTRGRDLGEDVEYTYYKIGWPTLSEKEVRTSYYALRSVRDP</sequence>
<dbReference type="InterPro" id="IPR019410">
    <property type="entry name" value="Methyltransf_16"/>
</dbReference>
<dbReference type="InterPro" id="IPR029063">
    <property type="entry name" value="SAM-dependent_MTases_sf"/>
</dbReference>
<dbReference type="Gene3D" id="3.40.50.150">
    <property type="entry name" value="Vaccinia Virus protein VP39"/>
    <property type="match status" value="1"/>
</dbReference>
<dbReference type="AlphaFoldDB" id="A0A1B7N0U6"/>
<keyword evidence="2" id="KW-1185">Reference proteome</keyword>
<organism evidence="1 2">
    <name type="scientific">Rhizopogon vinicolor AM-OR11-026</name>
    <dbReference type="NCBI Taxonomy" id="1314800"/>
    <lineage>
        <taxon>Eukaryota</taxon>
        <taxon>Fungi</taxon>
        <taxon>Dikarya</taxon>
        <taxon>Basidiomycota</taxon>
        <taxon>Agaricomycotina</taxon>
        <taxon>Agaricomycetes</taxon>
        <taxon>Agaricomycetidae</taxon>
        <taxon>Boletales</taxon>
        <taxon>Suillineae</taxon>
        <taxon>Rhizopogonaceae</taxon>
        <taxon>Rhizopogon</taxon>
    </lineage>
</organism>
<dbReference type="PANTHER" id="PTHR14614:SF147">
    <property type="entry name" value="S-ADENOSYLMETHIONINE-DEPENDENT METHYLTRANSFERASE OF THE SEVEN BETA-STRAND FAMILY"/>
    <property type="match status" value="1"/>
</dbReference>
<proteinExistence type="predicted"/>
<dbReference type="InParanoid" id="A0A1B7N0U6"/>
<dbReference type="PANTHER" id="PTHR14614">
    <property type="entry name" value="HEPATOCELLULAR CARCINOMA-ASSOCIATED ANTIGEN"/>
    <property type="match status" value="1"/>
</dbReference>
<accession>A0A1B7N0U6</accession>
<dbReference type="SUPFAM" id="SSF53335">
    <property type="entry name" value="S-adenosyl-L-methionine-dependent methyltransferases"/>
    <property type="match status" value="1"/>
</dbReference>
<dbReference type="Pfam" id="PF10294">
    <property type="entry name" value="Methyltransf_16"/>
    <property type="match status" value="1"/>
</dbReference>
<dbReference type="STRING" id="1314800.A0A1B7N0U6"/>
<dbReference type="Proteomes" id="UP000092154">
    <property type="component" value="Unassembled WGS sequence"/>
</dbReference>
<evidence type="ECO:0000313" key="1">
    <source>
        <dbReference type="EMBL" id="OAX38488.1"/>
    </source>
</evidence>
<dbReference type="FunCoup" id="A0A1B7N0U6">
    <property type="interactions" value="29"/>
</dbReference>
<dbReference type="OrthoDB" id="433955at2759"/>
<dbReference type="EMBL" id="KV448292">
    <property type="protein sequence ID" value="OAX38488.1"/>
    <property type="molecule type" value="Genomic_DNA"/>
</dbReference>
<evidence type="ECO:0000313" key="2">
    <source>
        <dbReference type="Proteomes" id="UP000092154"/>
    </source>
</evidence>
<gene>
    <name evidence="1" type="ORF">K503DRAFT_849991</name>
</gene>
<protein>
    <recommendedName>
        <fullName evidence="3">S-adenosyl-L-methionine-dependent methyltransferase</fullName>
    </recommendedName>
</protein>
<name>A0A1B7N0U6_9AGAM</name>
<dbReference type="GO" id="GO:0008757">
    <property type="term" value="F:S-adenosylmethionine-dependent methyltransferase activity"/>
    <property type="evidence" value="ECO:0007669"/>
    <property type="project" value="UniProtKB-ARBA"/>
</dbReference>
<reference evidence="1 2" key="1">
    <citation type="submission" date="2016-06" db="EMBL/GenBank/DDBJ databases">
        <title>Comparative genomics of the ectomycorrhizal sister species Rhizopogon vinicolor and Rhizopogon vesiculosus (Basidiomycota: Boletales) reveals a divergence of the mating type B locus.</title>
        <authorList>
            <consortium name="DOE Joint Genome Institute"/>
            <person name="Mujic A.B."/>
            <person name="Kuo A."/>
            <person name="Tritt A."/>
            <person name="Lipzen A."/>
            <person name="Chen C."/>
            <person name="Johnson J."/>
            <person name="Sharma A."/>
            <person name="Barry K."/>
            <person name="Grigoriev I.V."/>
            <person name="Spatafora J.W."/>
        </authorList>
    </citation>
    <scope>NUCLEOTIDE SEQUENCE [LARGE SCALE GENOMIC DNA]</scope>
    <source>
        <strain evidence="1 2">AM-OR11-026</strain>
    </source>
</reference>
<evidence type="ECO:0008006" key="3">
    <source>
        <dbReference type="Google" id="ProtNLM"/>
    </source>
</evidence>